<dbReference type="InterPro" id="IPR036890">
    <property type="entry name" value="HATPase_C_sf"/>
</dbReference>
<protein>
    <recommendedName>
        <fullName evidence="2">BTB domain-containing protein</fullName>
    </recommendedName>
</protein>
<reference evidence="3" key="1">
    <citation type="submission" date="2021-03" db="EMBL/GenBank/DDBJ databases">
        <authorList>
            <person name="Tagirdzhanova G."/>
        </authorList>
    </citation>
    <scope>NUCLEOTIDE SEQUENCE</scope>
</reference>
<dbReference type="PANTHER" id="PTHR15600">
    <property type="entry name" value="SACSIN"/>
    <property type="match status" value="1"/>
</dbReference>
<evidence type="ECO:0000313" key="4">
    <source>
        <dbReference type="Proteomes" id="UP000664534"/>
    </source>
</evidence>
<dbReference type="GO" id="GO:0030544">
    <property type="term" value="F:Hsp70 protein binding"/>
    <property type="evidence" value="ECO:0007669"/>
    <property type="project" value="TreeGrafter"/>
</dbReference>
<evidence type="ECO:0000256" key="1">
    <source>
        <dbReference type="SAM" id="MobiDB-lite"/>
    </source>
</evidence>
<comment type="caution">
    <text evidence="3">The sequence shown here is derived from an EMBL/GenBank/DDBJ whole genome shotgun (WGS) entry which is preliminary data.</text>
</comment>
<dbReference type="Pfam" id="PF00651">
    <property type="entry name" value="BTB"/>
    <property type="match status" value="1"/>
</dbReference>
<dbReference type="SMART" id="SM00225">
    <property type="entry name" value="BTB"/>
    <property type="match status" value="1"/>
</dbReference>
<dbReference type="NCBIfam" id="NF047352">
    <property type="entry name" value="P_loop_sacsin"/>
    <property type="match status" value="1"/>
</dbReference>
<evidence type="ECO:0000259" key="2">
    <source>
        <dbReference type="PROSITE" id="PS50097"/>
    </source>
</evidence>
<dbReference type="CDD" id="cd18186">
    <property type="entry name" value="BTB_POZ_ZBTB_KLHL-like"/>
    <property type="match status" value="1"/>
</dbReference>
<dbReference type="Pfam" id="PF25794">
    <property type="entry name" value="SACS"/>
    <property type="match status" value="3"/>
</dbReference>
<proteinExistence type="predicted"/>
<sequence length="2843" mass="321546">MAPPPARNRGQSQKFTTTLRTICQSYPSNTCLRELLQNADDAEATEIEYVLDTNYYDGPFLHDELLDYRGPALLARNNSVFSEKDFDSLSSVGDSGKREDPASTGKFGQGFNSVTHATMFQSTLFGWLIFYQVYHWTDGPWIYSRNWLLILDPHERWSASEEINKPRGPTWDVVGNQDSLEIQNHMKALGAFDFHHRQDFNETIIRIPLRTEAQKETSKIAPHAISIDDIKVALGKFSQEIRAGGLLFLKHVRKVIIRVDNTVILTAQIVEDDSRDTRYTPGLIFIGIRASRLLTRSRSRKELSMDFRRLYAPNPTEAAPADVSKIFELKIQYSDHQGTRTDNYLLHHTMTRSCGNEDLDSWARELKLFPWVAIAAPLAMSSPDVAFSGRLFSTLILPIPTKQPVHIHGLFAIAPDRARLGFEDFAVKWNEYMFKNRVAAAWTNLLVHRSPLSWQAEGFGLWPRVNLSHSDLWTQLDDWIIEKVIVDNLRIWNAISGCCVAFDQGFFCKSGAQVTKYVTSLAEVQMPVVVLEQDFLQKLERRINPSTKSLSLCTPTTVRQFVRNCSERISTLPRDVSASILEYCLLDAVESGLRGNSRTVLYNDLHGIRLWPTVSGALVAVPSDGVLFLPRNATELQLFSGTRTPKTLDLDQLTPTIFDLLRNDIVYLSAAMRFRALHDLTEDWPNMYQGEFQHGDMYELKQRVRDLDPLINTLWKWISLRLKEEKQRLPSSLNSTWLIPINHFRIRQISPSSKSALTLIIEVGEPLADFLLDAVSRTPSAAPRLLDAATMPADAVKFLREASKTSPELQLTCQDSLETFVDWLAAGEHILHLASPQQKTLTLKHLEKLVANQPPYKPFSTNLASQLRKLPLFSKTRSLEPYEERFLTKCALDQGGHLCEAPSDLPPLPDIEGVSFYNIANASEKYVVRRLGLLEKPSIEQILTRHLLPWMATTQDIASTPAKAALVDWIFHHSRSPTDSWKMNIISQPIVPLPISNGNLQYRCLKDLVDPTSDYSALYFEEENMFPCAEFYARHKTAFLACGISAGLTQDTPLGRARVYAQCGADMQVLTDKVRKLLQGRGPYELDWTALPIDEIRALKWLPGINTTGEMALFSPNTCRGADDSHLVDKVWGTVNFAVTEYWRKVLGWDQDVPTEILFRQLDHCLEEKDYDKVDKILPHVKFTDVPKLQSRACILGSHKNYLSPQRSFRPGSTLALYPLAPYVDEIDGTFAQKHATLLKTLRIQREPSIGDLRYVQESLDGSNQGHLNDSDLHVAIATLEISARLKYDPIELQIPDTTSTLRKLSEIVHGDRNVRGGISSFNFTHPRVSEHLIRQLGIENSFERAIKLDIDFEDGDEDEYIQRESLTTVICDTLGRYPVETTFNEFLANADDAGATKISWTIDNCQGGPHESRSLLATELAPFQGPALFAFNDGTFSEKDFAGFKEIGQGGKGDDTTTTGMFGRGALSMYHFTDVPMIISGDYYLVLDPQQERLPRNKNHTRKAGVKISLATARRIAVDQLTPFDGLYGYDKSNNSFDGTIFRFPFRTLGTKTALMDAAQQVDSGMARDLLLSYFETARVSLLFLREVKDVEFCIRGEDRPTWKVSAICPESSETAVYRKVTIKSTKGHRTETDVWQVGLEDIEESPPGVIKVGKGSSKITECGIAACLQQGLPYSDQETKMLGGKLPLVNLHRGPMKCAGQKVFCKLPTNSDSQLPVSFHASFAITGDRKTIPFEDHNDSAAWNRWLLKDSLPEFYLNFLKDLSPSLGEETFRFWPSKPSTRASSTLSSTLALGFWEKVMDSDHFHYQLYPLVTLDAPIAIQGLNDLRRAKARKARKLHAVMPLSNAHFDFLPEATSDKLGSLFAILQVNRVRPPQHLWNSLKHAAHGLQLTELNSKFLAGLFQQEANCKHLEAFCAHLANVKNKAEIMAMLLEALIPVTIGEDITPLYALNGCRVLPRPSLDAPLGLLTLNPPANSEWHLVATVDEQELFGFACDLMVSTTLFLPEPAKTLTLVTRSRDLIGEIMKAPFNVRNLEIGDLGLLLARPESPSAPEKPSNERDTWILKMWKYANSELNLKKYEKVAANAAPMTLEDLLSEASIWDAAVYRFIRDERWQYMTPRQFGTRPCIVDPKNKQQQDLCASIPDLRCLDPSCLPYLLAEQESDMDQRPSFERFLGALQQIEQASGVKIKTFLADRLPSEAKETLRGLLITFLSKFSRSEDVPRKPTLLALPVWPRITREESSHLPEHLAAEEARFFMHKGMIMPWVKDLNQFVDPAVVKAQESSLSKLGLKLTTVDMFWEHIKKDLPSKVIDEVSRQHHFQLIQYLKMYGINPFADIAPNGNGVLGKVNDLYDHDDEIFKSAFREEELSRFLHSSFRVQRSYWVSIGLRARPATRIMSSDDFLQCALALDKRYKPAAWNQVFDQDALIVSAYLRYDQPAFHSWSISIWERISKVRMFEVQTNVSDQRPYRQNQMRQIAQQSSHCALKDAGRMEDMRVLWSQVKFLKDGPAPGVFGKIPGGGSPSTEMVYKQLQFLVSNRSDVSQRDLQEYLKDIQSCYNHLQDNADSARILHGIREAQIWFNFDTTQVDVVPKAVVDASLTSAKLLCLNTPFDPLPMRVTRKFLVPYERLLKVLGCKSLVQPTTAAPQPQENGPPMAQSMVKIRKFREQSQLTDVIFKAQGREKPAHKVFLAAVSEYCEAQFVGEWGRQLEHNAVIDIEDMTFNTLSSMVDFAYSGEFRPPQLKNAMDSDEIGGEILAVLTDLLDLLEGTNRWLLSGLHVMIENFLRTPPNAWTYIRPDTVEFVRERAERANAARLVTYCEAFKVANPGFITDSDEDTY</sequence>
<evidence type="ECO:0000313" key="3">
    <source>
        <dbReference type="EMBL" id="CAF9914371.1"/>
    </source>
</evidence>
<dbReference type="OrthoDB" id="1262810at2759"/>
<feature type="domain" description="BTB" evidence="2">
    <location>
        <begin position="2677"/>
        <end position="2746"/>
    </location>
</feature>
<dbReference type="PROSITE" id="PS50097">
    <property type="entry name" value="BTB"/>
    <property type="match status" value="1"/>
</dbReference>
<organism evidence="3 4">
    <name type="scientific">Imshaugia aleurites</name>
    <dbReference type="NCBI Taxonomy" id="172621"/>
    <lineage>
        <taxon>Eukaryota</taxon>
        <taxon>Fungi</taxon>
        <taxon>Dikarya</taxon>
        <taxon>Ascomycota</taxon>
        <taxon>Pezizomycotina</taxon>
        <taxon>Lecanoromycetes</taxon>
        <taxon>OSLEUM clade</taxon>
        <taxon>Lecanoromycetidae</taxon>
        <taxon>Lecanorales</taxon>
        <taxon>Lecanorineae</taxon>
        <taxon>Parmeliaceae</taxon>
        <taxon>Imshaugia</taxon>
    </lineage>
</organism>
<dbReference type="Proteomes" id="UP000664534">
    <property type="component" value="Unassembled WGS sequence"/>
</dbReference>
<dbReference type="InterPro" id="IPR000210">
    <property type="entry name" value="BTB/POZ_dom"/>
</dbReference>
<dbReference type="SUPFAM" id="SSF54695">
    <property type="entry name" value="POZ domain"/>
    <property type="match status" value="1"/>
</dbReference>
<dbReference type="InterPro" id="IPR058210">
    <property type="entry name" value="SACS/Nov_dom"/>
</dbReference>
<dbReference type="InterPro" id="IPR052972">
    <property type="entry name" value="Sacsin_chaperone_reg"/>
</dbReference>
<feature type="region of interest" description="Disordered" evidence="1">
    <location>
        <begin position="88"/>
        <end position="107"/>
    </location>
</feature>
<dbReference type="SUPFAM" id="SSF55874">
    <property type="entry name" value="ATPase domain of HSP90 chaperone/DNA topoisomerase II/histidine kinase"/>
    <property type="match status" value="2"/>
</dbReference>
<keyword evidence="4" id="KW-1185">Reference proteome</keyword>
<gene>
    <name evidence="3" type="ORF">IMSHALPRED_001893</name>
</gene>
<dbReference type="EMBL" id="CAJPDT010000013">
    <property type="protein sequence ID" value="CAF9914371.1"/>
    <property type="molecule type" value="Genomic_DNA"/>
</dbReference>
<dbReference type="Gene3D" id="3.30.710.10">
    <property type="entry name" value="Potassium Channel Kv1.1, Chain A"/>
    <property type="match status" value="1"/>
</dbReference>
<dbReference type="PANTHER" id="PTHR15600:SF42">
    <property type="entry name" value="SACSIN"/>
    <property type="match status" value="1"/>
</dbReference>
<dbReference type="InterPro" id="IPR011333">
    <property type="entry name" value="SKP1/BTB/POZ_sf"/>
</dbReference>
<name>A0A8H3EXA8_9LECA</name>
<accession>A0A8H3EXA8</accession>